<organism evidence="1">
    <name type="scientific">Rhipicephalus microplus</name>
    <name type="common">Cattle tick</name>
    <name type="synonym">Boophilus microplus</name>
    <dbReference type="NCBI Taxonomy" id="6941"/>
    <lineage>
        <taxon>Eukaryota</taxon>
        <taxon>Metazoa</taxon>
        <taxon>Ecdysozoa</taxon>
        <taxon>Arthropoda</taxon>
        <taxon>Chelicerata</taxon>
        <taxon>Arachnida</taxon>
        <taxon>Acari</taxon>
        <taxon>Parasitiformes</taxon>
        <taxon>Ixodida</taxon>
        <taxon>Ixodoidea</taxon>
        <taxon>Ixodidae</taxon>
        <taxon>Rhipicephalinae</taxon>
        <taxon>Rhipicephalus</taxon>
        <taxon>Boophilus</taxon>
    </lineage>
</organism>
<evidence type="ECO:0000313" key="1">
    <source>
        <dbReference type="EMBL" id="NOV42861.1"/>
    </source>
</evidence>
<sequence length="101" mass="11996">MHKIFATSYFILVVRSTEGWTIVFSFCIDLSLINNTDLHGKYKTLFPVLRKEIWDRWQDLVTQLIGLLAKKKREVNVSCFRHAVRMLHELVFFFLGRSNTF</sequence>
<dbReference type="EMBL" id="GHWJ01010124">
    <property type="protein sequence ID" value="NOV42861.1"/>
    <property type="molecule type" value="Transcribed_RNA"/>
</dbReference>
<proteinExistence type="predicted"/>
<reference evidence="1" key="1">
    <citation type="submission" date="2019-09" db="EMBL/GenBank/DDBJ databases">
        <title>Organ-specific transcriptomic study of the physiology of the cattle tick, Rhipicephalus microplus.</title>
        <authorList>
            <person name="Tirloni L."/>
            <person name="Braz G."/>
            <person name="Gandara A.C.P."/>
            <person name="Sabadin G.A."/>
            <person name="da Silva R.M."/>
            <person name="Guizzo M.G."/>
            <person name="Machado J.A."/>
            <person name="Costa E.P."/>
            <person name="Gomes H.F."/>
            <person name="Moraes J."/>
            <person name="Mota M.B.S."/>
            <person name="Mesquita R.D."/>
            <person name="Alvarenga P.H."/>
            <person name="Alves F."/>
            <person name="Seixas A."/>
            <person name="da Fonseca R.N."/>
            <person name="Fogaca A."/>
            <person name="Logullo C."/>
            <person name="Tanaka A."/>
            <person name="Daffre S."/>
            <person name="Termignoni C."/>
            <person name="Vaz I.S.Jr."/>
            <person name="Oliveira P.L."/>
            <person name="Ribeiro J.M."/>
        </authorList>
    </citation>
    <scope>NUCLEOTIDE SEQUENCE</scope>
    <source>
        <strain evidence="1">Porto Alegre</strain>
    </source>
</reference>
<protein>
    <submittedName>
        <fullName evidence="1">Putative secreted protein salivary gland overexpressed</fullName>
    </submittedName>
</protein>
<accession>A0A6M2DC97</accession>
<dbReference type="AlphaFoldDB" id="A0A6M2DC97"/>
<name>A0A6M2DC97_RHIMP</name>